<gene>
    <name evidence="1" type="ORF">SAMN04487989_103223</name>
</gene>
<protein>
    <recommendedName>
        <fullName evidence="3">LTXXQ motif family protein</fullName>
    </recommendedName>
</protein>
<proteinExistence type="predicted"/>
<dbReference type="Proteomes" id="UP000198705">
    <property type="component" value="Unassembled WGS sequence"/>
</dbReference>
<evidence type="ECO:0000313" key="1">
    <source>
        <dbReference type="EMBL" id="SFN75742.1"/>
    </source>
</evidence>
<evidence type="ECO:0008006" key="3">
    <source>
        <dbReference type="Google" id="ProtNLM"/>
    </source>
</evidence>
<dbReference type="RefSeq" id="WP_092208042.1">
    <property type="nucleotide sequence ID" value="NZ_CAXAYH010000005.1"/>
</dbReference>
<keyword evidence="2" id="KW-1185">Reference proteome</keyword>
<sequence length="149" mass="17632">MKQTILILITALISTVGFSQNRDDHHEKIKTLKVAYITEKLNLTQTEAQKFWPIYNTFEDSYDALRDASSAKRKNIDVDNLTENEAKILINEMRELSNKRHQLFQKYMTDLLTVLPAKKVVLLKKVEDDFKRKMFEEYKNRHKKSKKTP</sequence>
<organism evidence="1 2">
    <name type="scientific">Bizionia echini</name>
    <dbReference type="NCBI Taxonomy" id="649333"/>
    <lineage>
        <taxon>Bacteria</taxon>
        <taxon>Pseudomonadati</taxon>
        <taxon>Bacteroidota</taxon>
        <taxon>Flavobacteriia</taxon>
        <taxon>Flavobacteriales</taxon>
        <taxon>Flavobacteriaceae</taxon>
        <taxon>Bizionia</taxon>
    </lineage>
</organism>
<dbReference type="OrthoDB" id="675330at2"/>
<name>A0A1I5BM49_9FLAO</name>
<accession>A0A1I5BM49</accession>
<evidence type="ECO:0000313" key="2">
    <source>
        <dbReference type="Proteomes" id="UP000198705"/>
    </source>
</evidence>
<dbReference type="AlphaFoldDB" id="A0A1I5BM49"/>
<dbReference type="STRING" id="649333.SAMN04487989_103223"/>
<reference evidence="2" key="1">
    <citation type="submission" date="2016-10" db="EMBL/GenBank/DDBJ databases">
        <authorList>
            <person name="Varghese N."/>
            <person name="Submissions S."/>
        </authorList>
    </citation>
    <scope>NUCLEOTIDE SEQUENCE [LARGE SCALE GENOMIC DNA]</scope>
    <source>
        <strain evidence="2">DSM 23925</strain>
    </source>
</reference>
<dbReference type="EMBL" id="FOVN01000003">
    <property type="protein sequence ID" value="SFN75742.1"/>
    <property type="molecule type" value="Genomic_DNA"/>
</dbReference>